<name>A0AAP2DIW6_9BACT</name>
<comment type="caution">
    <text evidence="2">The sequence shown here is derived from an EMBL/GenBank/DDBJ whole genome shotgun (WGS) entry which is preliminary data.</text>
</comment>
<sequence>MNKKKKQSFEELLFQTMKDSGLLFPESDEEIEKFEARFTKHQLPEQLQNPDEILNRNKEKITNDHSLIYNAAALISNDDESESAKKKSKRKTSGPSKKG</sequence>
<evidence type="ECO:0000313" key="2">
    <source>
        <dbReference type="EMBL" id="MBT1697145.1"/>
    </source>
</evidence>
<organism evidence="2 3">
    <name type="scientific">Chryseosolibacter histidini</name>
    <dbReference type="NCBI Taxonomy" id="2782349"/>
    <lineage>
        <taxon>Bacteria</taxon>
        <taxon>Pseudomonadati</taxon>
        <taxon>Bacteroidota</taxon>
        <taxon>Cytophagia</taxon>
        <taxon>Cytophagales</taxon>
        <taxon>Chryseotaleaceae</taxon>
        <taxon>Chryseosolibacter</taxon>
    </lineage>
</organism>
<dbReference type="EMBL" id="JAHESF010000007">
    <property type="protein sequence ID" value="MBT1697145.1"/>
    <property type="molecule type" value="Genomic_DNA"/>
</dbReference>
<dbReference type="Proteomes" id="UP001319200">
    <property type="component" value="Unassembled WGS sequence"/>
</dbReference>
<evidence type="ECO:0000256" key="1">
    <source>
        <dbReference type="SAM" id="MobiDB-lite"/>
    </source>
</evidence>
<accession>A0AAP2DIW6</accession>
<reference evidence="2 3" key="1">
    <citation type="submission" date="2021-05" db="EMBL/GenBank/DDBJ databases">
        <title>A Polyphasic approach of four new species of the genus Ohtaekwangia: Ohtaekwangia histidinii sp. nov., Ohtaekwangia cretensis sp. nov., Ohtaekwangia indiensis sp. nov., Ohtaekwangia reichenbachii sp. nov. from diverse environment.</title>
        <authorList>
            <person name="Octaviana S."/>
        </authorList>
    </citation>
    <scope>NUCLEOTIDE SEQUENCE [LARGE SCALE GENOMIC DNA]</scope>
    <source>
        <strain evidence="2 3">PWU4</strain>
    </source>
</reference>
<gene>
    <name evidence="2" type="ORF">KK083_09685</name>
</gene>
<protein>
    <submittedName>
        <fullName evidence="2">Uncharacterized protein</fullName>
    </submittedName>
</protein>
<keyword evidence="3" id="KW-1185">Reference proteome</keyword>
<proteinExistence type="predicted"/>
<dbReference type="RefSeq" id="WP_254162910.1">
    <property type="nucleotide sequence ID" value="NZ_JAHESF010000007.1"/>
</dbReference>
<evidence type="ECO:0000313" key="3">
    <source>
        <dbReference type="Proteomes" id="UP001319200"/>
    </source>
</evidence>
<dbReference type="AlphaFoldDB" id="A0AAP2DIW6"/>
<feature type="region of interest" description="Disordered" evidence="1">
    <location>
        <begin position="74"/>
        <end position="99"/>
    </location>
</feature>
<feature type="compositionally biased region" description="Basic residues" evidence="1">
    <location>
        <begin position="86"/>
        <end position="99"/>
    </location>
</feature>